<sequence length="282" mass="31923">MRGVQYSVMDILVDYAYSGTIAGVERDMMASLTESSRVFKFKDVHEACKSYLHKEKKSVKSRTIAQLKHIETLSEDGLGNDSPTQVTSQGDVGRTDDDSGQESSSEVPPSERTDEKDRKRYDSGNDSTSLRSTLSSSDFTPPDFSYNNPKHANDIVREINRTRREAILFDVVLRTQTKDFPCQRLVLETGSSYLSHLITQELQGSKHMDVFLTRIPSDVLQKLVGYLYTGKMEITDRDVRKVYKWAKKFQLNEVCEACCTLDDTIDTTKSIVSEKTTLTNPE</sequence>
<reference evidence="5 6" key="1">
    <citation type="journal article" date="2017" name="PLoS Biol.">
        <title>The sea cucumber genome provides insights into morphological evolution and visceral regeneration.</title>
        <authorList>
            <person name="Zhang X."/>
            <person name="Sun L."/>
            <person name="Yuan J."/>
            <person name="Sun Y."/>
            <person name="Gao Y."/>
            <person name="Zhang L."/>
            <person name="Li S."/>
            <person name="Dai H."/>
            <person name="Hamel J.F."/>
            <person name="Liu C."/>
            <person name="Yu Y."/>
            <person name="Liu S."/>
            <person name="Lin W."/>
            <person name="Guo K."/>
            <person name="Jin S."/>
            <person name="Xu P."/>
            <person name="Storey K.B."/>
            <person name="Huan P."/>
            <person name="Zhang T."/>
            <person name="Zhou Y."/>
            <person name="Zhang J."/>
            <person name="Lin C."/>
            <person name="Li X."/>
            <person name="Xing L."/>
            <person name="Huo D."/>
            <person name="Sun M."/>
            <person name="Wang L."/>
            <person name="Mercier A."/>
            <person name="Li F."/>
            <person name="Yang H."/>
            <person name="Xiang J."/>
        </authorList>
    </citation>
    <scope>NUCLEOTIDE SEQUENCE [LARGE SCALE GENOMIC DNA]</scope>
    <source>
        <strain evidence="5">Shaxun</strain>
        <tissue evidence="5">Muscle</tissue>
    </source>
</reference>
<keyword evidence="2" id="KW-0677">Repeat</keyword>
<accession>A0A2G8L7U9</accession>
<dbReference type="EMBL" id="MRZV01000179">
    <property type="protein sequence ID" value="PIK56333.1"/>
    <property type="molecule type" value="Genomic_DNA"/>
</dbReference>
<feature type="compositionally biased region" description="Polar residues" evidence="3">
    <location>
        <begin position="81"/>
        <end position="90"/>
    </location>
</feature>
<proteinExistence type="predicted"/>
<feature type="domain" description="BTB" evidence="4">
    <location>
        <begin position="169"/>
        <end position="236"/>
    </location>
</feature>
<evidence type="ECO:0000313" key="5">
    <source>
        <dbReference type="EMBL" id="PIK56333.1"/>
    </source>
</evidence>
<dbReference type="PANTHER" id="PTHR24412:SF489">
    <property type="entry name" value="RING FINGER DOMAIN AND KELCH REPEAT-CONTAINING PROTEIN DDB_G0271372"/>
    <property type="match status" value="1"/>
</dbReference>
<keyword evidence="1" id="KW-0880">Kelch repeat</keyword>
<dbReference type="Gene3D" id="3.30.710.10">
    <property type="entry name" value="Potassium Channel Kv1.1, Chain A"/>
    <property type="match status" value="2"/>
</dbReference>
<organism evidence="5 6">
    <name type="scientific">Stichopus japonicus</name>
    <name type="common">Sea cucumber</name>
    <dbReference type="NCBI Taxonomy" id="307972"/>
    <lineage>
        <taxon>Eukaryota</taxon>
        <taxon>Metazoa</taxon>
        <taxon>Echinodermata</taxon>
        <taxon>Eleutherozoa</taxon>
        <taxon>Echinozoa</taxon>
        <taxon>Holothuroidea</taxon>
        <taxon>Aspidochirotacea</taxon>
        <taxon>Aspidochirotida</taxon>
        <taxon>Stichopodidae</taxon>
        <taxon>Apostichopus</taxon>
    </lineage>
</organism>
<gene>
    <name evidence="5" type="ORF">BSL78_06776</name>
</gene>
<dbReference type="InterPro" id="IPR011333">
    <property type="entry name" value="SKP1/BTB/POZ_sf"/>
</dbReference>
<dbReference type="Proteomes" id="UP000230750">
    <property type="component" value="Unassembled WGS sequence"/>
</dbReference>
<keyword evidence="6" id="KW-1185">Reference proteome</keyword>
<name>A0A2G8L7U9_STIJA</name>
<dbReference type="AlphaFoldDB" id="A0A2G8L7U9"/>
<evidence type="ECO:0000259" key="4">
    <source>
        <dbReference type="PROSITE" id="PS50097"/>
    </source>
</evidence>
<dbReference type="PROSITE" id="PS50097">
    <property type="entry name" value="BTB"/>
    <property type="match status" value="1"/>
</dbReference>
<feature type="region of interest" description="Disordered" evidence="3">
    <location>
        <begin position="74"/>
        <end position="150"/>
    </location>
</feature>
<feature type="compositionally biased region" description="Low complexity" evidence="3">
    <location>
        <begin position="127"/>
        <end position="137"/>
    </location>
</feature>
<evidence type="ECO:0000256" key="2">
    <source>
        <dbReference type="ARBA" id="ARBA00022737"/>
    </source>
</evidence>
<protein>
    <recommendedName>
        <fullName evidence="4">BTB domain-containing protein</fullName>
    </recommendedName>
</protein>
<dbReference type="SUPFAM" id="SSF54695">
    <property type="entry name" value="POZ domain"/>
    <property type="match status" value="1"/>
</dbReference>
<comment type="caution">
    <text evidence="5">The sequence shown here is derived from an EMBL/GenBank/DDBJ whole genome shotgun (WGS) entry which is preliminary data.</text>
</comment>
<dbReference type="Pfam" id="PF00651">
    <property type="entry name" value="BTB"/>
    <property type="match status" value="1"/>
</dbReference>
<evidence type="ECO:0000256" key="3">
    <source>
        <dbReference type="SAM" id="MobiDB-lite"/>
    </source>
</evidence>
<dbReference type="SMART" id="SM00225">
    <property type="entry name" value="BTB"/>
    <property type="match status" value="1"/>
</dbReference>
<dbReference type="InterPro" id="IPR000210">
    <property type="entry name" value="BTB/POZ_dom"/>
</dbReference>
<evidence type="ECO:0000313" key="6">
    <source>
        <dbReference type="Proteomes" id="UP000230750"/>
    </source>
</evidence>
<dbReference type="OrthoDB" id="6482909at2759"/>
<evidence type="ECO:0000256" key="1">
    <source>
        <dbReference type="ARBA" id="ARBA00022441"/>
    </source>
</evidence>
<feature type="compositionally biased region" description="Basic and acidic residues" evidence="3">
    <location>
        <begin position="109"/>
        <end position="123"/>
    </location>
</feature>
<dbReference type="PANTHER" id="PTHR24412">
    <property type="entry name" value="KELCH PROTEIN"/>
    <property type="match status" value="1"/>
</dbReference>